<sequence>MIGIFFISYNFYLINNLTLAQVHAKAYESFNKDQSFRYWGAMHGGVYVPVTQETPPNQYLTNVKERDLTTPQGTKLTLMNPAYMIRQLNESFRTLYEVQGHITSLNPLRPENGPDQWEAAALHAFEKGVHEIYEVVQEGDASYARLMRPMLVTAQCLKCHEHQGYKIHDIRGGVSVKVPMAPFLAAKNSLMLRSGSIFILLWTFGVILSLFVSRLLAGNLRALELMAQTLERAKATAEAANSAKSVFLANMSHEIRTPLNGITSMLQLFRTTPMDEEQKEYAKAAIESSERLTRLLSDILDISMAETGVITLRHEPFSLEEVCKLTHKLFQASMDKTKINLEFTCGPGLPESVLGDSVRLQQILINLVGNAIKFTESGRILAEISALSPLSAGTCRILFSISDTGCGIADEKLESLFEPFSQMDEGYNRSYQGAGLGLSICKRLVELMGGSLVVCSVTGQGTTVHFSLIFTLSQKAQPSVETFDGKTPLPSLNLRILLAEDDRVSRLAEKRLLSKLGCEVTAVEDGKRALATLNDSSFDLVILDIQMPEMDGLELTQAIRDGKAGAAKKNLPIIAMTAYAMGGDEERFVKAGVTGYIAKPLDMEDFLNVLRKVLSDRE</sequence>
<dbReference type="SUPFAM" id="SSF47384">
    <property type="entry name" value="Homodimeric domain of signal transducing histidine kinase"/>
    <property type="match status" value="1"/>
</dbReference>
<keyword evidence="6" id="KW-1133">Transmembrane helix</keyword>
<dbReference type="InterPro" id="IPR003594">
    <property type="entry name" value="HATPase_dom"/>
</dbReference>
<dbReference type="InterPro" id="IPR021796">
    <property type="entry name" value="Tll0287-like_dom"/>
</dbReference>
<protein>
    <recommendedName>
        <fullName evidence="2">histidine kinase</fullName>
        <ecNumber evidence="2">2.7.13.3</ecNumber>
    </recommendedName>
</protein>
<evidence type="ECO:0000256" key="2">
    <source>
        <dbReference type="ARBA" id="ARBA00012438"/>
    </source>
</evidence>
<keyword evidence="9" id="KW-0418">Kinase</keyword>
<evidence type="ECO:0000313" key="10">
    <source>
        <dbReference type="Proteomes" id="UP000011724"/>
    </source>
</evidence>
<dbReference type="CDD" id="cd00082">
    <property type="entry name" value="HisKA"/>
    <property type="match status" value="1"/>
</dbReference>
<keyword evidence="6" id="KW-0812">Transmembrane</keyword>
<dbReference type="InterPro" id="IPR004358">
    <property type="entry name" value="Sig_transdc_His_kin-like_C"/>
</dbReference>
<keyword evidence="10" id="KW-1185">Reference proteome</keyword>
<evidence type="ECO:0000256" key="1">
    <source>
        <dbReference type="ARBA" id="ARBA00000085"/>
    </source>
</evidence>
<feature type="modified residue" description="4-aspartylphosphate" evidence="5">
    <location>
        <position position="544"/>
    </location>
</feature>
<dbReference type="InterPro" id="IPR005467">
    <property type="entry name" value="His_kinase_dom"/>
</dbReference>
<comment type="catalytic activity">
    <reaction evidence="1">
        <text>ATP + protein L-histidine = ADP + protein N-phospho-L-histidine.</text>
        <dbReference type="EC" id="2.7.13.3"/>
    </reaction>
</comment>
<dbReference type="Gene3D" id="3.40.50.2300">
    <property type="match status" value="1"/>
</dbReference>
<reference evidence="10" key="2">
    <citation type="journal article" date="2013" name="Stand. Genomic Sci.">
        <title>Complete genome sequence of Desulfocapsa sulfexigens, a marine deltaproteobacterium specialized in disproportionating inorganic sulfur compounds.</title>
        <authorList>
            <person name="Finster K.W."/>
            <person name="Kjeldsen K.U."/>
            <person name="Kube M."/>
            <person name="Reinhardt R."/>
            <person name="Mussmann M."/>
            <person name="Amann R."/>
            <person name="Schreiber L."/>
        </authorList>
    </citation>
    <scope>NUCLEOTIDE SEQUENCE [LARGE SCALE GENOMIC DNA]</scope>
    <source>
        <strain evidence="10">DSM 10523 / SB164P1</strain>
    </source>
</reference>
<dbReference type="EMBL" id="FO203427">
    <property type="protein sequence ID" value="CCH49779.1"/>
    <property type="molecule type" value="Genomic_DNA"/>
</dbReference>
<feature type="domain" description="Response regulatory" evidence="8">
    <location>
        <begin position="495"/>
        <end position="614"/>
    </location>
</feature>
<dbReference type="eggNOG" id="COG2205">
    <property type="taxonomic scope" value="Bacteria"/>
</dbReference>
<keyword evidence="3 5" id="KW-0597">Phosphoprotein</keyword>
<dbReference type="AlphaFoldDB" id="M1WRU7"/>
<dbReference type="SUPFAM" id="SSF52172">
    <property type="entry name" value="CheY-like"/>
    <property type="match status" value="1"/>
</dbReference>
<dbReference type="CDD" id="cd16922">
    <property type="entry name" value="HATPase_EvgS-ArcB-TorS-like"/>
    <property type="match status" value="1"/>
</dbReference>
<dbReference type="PANTHER" id="PTHR45339">
    <property type="entry name" value="HYBRID SIGNAL TRANSDUCTION HISTIDINE KINASE J"/>
    <property type="match status" value="1"/>
</dbReference>
<evidence type="ECO:0000313" key="9">
    <source>
        <dbReference type="EMBL" id="CCH49779.1"/>
    </source>
</evidence>
<dbReference type="FunFam" id="3.30.565.10:FF:000010">
    <property type="entry name" value="Sensor histidine kinase RcsC"/>
    <property type="match status" value="1"/>
</dbReference>
<dbReference type="PROSITE" id="PS50109">
    <property type="entry name" value="HIS_KIN"/>
    <property type="match status" value="1"/>
</dbReference>
<evidence type="ECO:0000256" key="6">
    <source>
        <dbReference type="SAM" id="Phobius"/>
    </source>
</evidence>
<dbReference type="InterPro" id="IPR003661">
    <property type="entry name" value="HisK_dim/P_dom"/>
</dbReference>
<dbReference type="SMART" id="SM00448">
    <property type="entry name" value="REC"/>
    <property type="match status" value="1"/>
</dbReference>
<dbReference type="Gene3D" id="3.30.565.10">
    <property type="entry name" value="Histidine kinase-like ATPase, C-terminal domain"/>
    <property type="match status" value="1"/>
</dbReference>
<dbReference type="KEGG" id="dpi:BN4_12544"/>
<dbReference type="CDD" id="cd17546">
    <property type="entry name" value="REC_hyHK_CKI1_RcsC-like"/>
    <property type="match status" value="1"/>
</dbReference>
<evidence type="ECO:0000259" key="8">
    <source>
        <dbReference type="PROSITE" id="PS50110"/>
    </source>
</evidence>
<name>M1WRU7_PSEP2</name>
<dbReference type="PROSITE" id="PS50110">
    <property type="entry name" value="RESPONSE_REGULATORY"/>
    <property type="match status" value="1"/>
</dbReference>
<feature type="transmembrane region" description="Helical" evidence="6">
    <location>
        <begin position="197"/>
        <end position="217"/>
    </location>
</feature>
<accession>M1WRU7</accession>
<dbReference type="PANTHER" id="PTHR45339:SF1">
    <property type="entry name" value="HYBRID SIGNAL TRANSDUCTION HISTIDINE KINASE J"/>
    <property type="match status" value="1"/>
</dbReference>
<dbReference type="RefSeq" id="WP_015415822.1">
    <property type="nucleotide sequence ID" value="NC_020409.1"/>
</dbReference>
<dbReference type="PATRIC" id="fig|879567.3.peg.2726"/>
<dbReference type="SMART" id="SM00387">
    <property type="entry name" value="HATPase_c"/>
    <property type="match status" value="1"/>
</dbReference>
<dbReference type="PRINTS" id="PR00344">
    <property type="entry name" value="BCTRLSENSOR"/>
</dbReference>
<evidence type="ECO:0000259" key="7">
    <source>
        <dbReference type="PROSITE" id="PS50109"/>
    </source>
</evidence>
<dbReference type="Pfam" id="PF00512">
    <property type="entry name" value="HisKA"/>
    <property type="match status" value="1"/>
</dbReference>
<organism evidence="9 10">
    <name type="scientific">Pseudodesulfovibrio piezophilus (strain DSM 21447 / JCM 15486 / C1TLV30)</name>
    <name type="common">Desulfovibrio piezophilus</name>
    <dbReference type="NCBI Taxonomy" id="1322246"/>
    <lineage>
        <taxon>Bacteria</taxon>
        <taxon>Pseudomonadati</taxon>
        <taxon>Thermodesulfobacteriota</taxon>
        <taxon>Desulfovibrionia</taxon>
        <taxon>Desulfovibrionales</taxon>
        <taxon>Desulfovibrionaceae</taxon>
    </lineage>
</organism>
<dbReference type="Pfam" id="PF11845">
    <property type="entry name" value="Tll0287-like"/>
    <property type="match status" value="1"/>
</dbReference>
<dbReference type="InterPro" id="IPR001789">
    <property type="entry name" value="Sig_transdc_resp-reg_receiver"/>
</dbReference>
<evidence type="ECO:0000256" key="5">
    <source>
        <dbReference type="PROSITE-ProRule" id="PRU00169"/>
    </source>
</evidence>
<evidence type="ECO:0000256" key="4">
    <source>
        <dbReference type="ARBA" id="ARBA00023012"/>
    </source>
</evidence>
<dbReference type="Pfam" id="PF00072">
    <property type="entry name" value="Response_reg"/>
    <property type="match status" value="1"/>
</dbReference>
<dbReference type="Gene3D" id="1.10.287.130">
    <property type="match status" value="1"/>
</dbReference>
<feature type="domain" description="Histidine kinase" evidence="7">
    <location>
        <begin position="250"/>
        <end position="472"/>
    </location>
</feature>
<dbReference type="Proteomes" id="UP000011724">
    <property type="component" value="Chromosome"/>
</dbReference>
<gene>
    <name evidence="9" type="ordered locus">BN4_12544</name>
</gene>
<dbReference type="InterPro" id="IPR011006">
    <property type="entry name" value="CheY-like_superfamily"/>
</dbReference>
<proteinExistence type="predicted"/>
<evidence type="ECO:0000256" key="3">
    <source>
        <dbReference type="ARBA" id="ARBA00022553"/>
    </source>
</evidence>
<keyword evidence="9" id="KW-0808">Transferase</keyword>
<dbReference type="Pfam" id="PF02518">
    <property type="entry name" value="HATPase_c"/>
    <property type="match status" value="1"/>
</dbReference>
<reference evidence="9 10" key="1">
    <citation type="journal article" date="2013" name="PLoS ONE">
        <title>The first genomic and proteomic characterization of a deep-sea sulfate reducer: insights into the piezophilic lifestyle of Desulfovibrio piezophilus.</title>
        <authorList>
            <person name="Pradel N."/>
            <person name="Ji B."/>
            <person name="Gimenez G."/>
            <person name="Talla E."/>
            <person name="Lenoble P."/>
            <person name="Garel M."/>
            <person name="Tamburini C."/>
            <person name="Fourquet P."/>
            <person name="Lebrun R."/>
            <person name="Bertin P."/>
            <person name="Denis Y."/>
            <person name="Pophillat M."/>
            <person name="Barbe V."/>
            <person name="Ollivier B."/>
            <person name="Dolla A."/>
        </authorList>
    </citation>
    <scope>NUCLEOTIDE SEQUENCE [LARGE SCALE GENOMIC DNA]</scope>
    <source>
        <strain evidence="10">DSM 10523 / SB164P1</strain>
    </source>
</reference>
<dbReference type="STRING" id="1322246.BN4_12544"/>
<keyword evidence="4" id="KW-0902">Two-component regulatory system</keyword>
<dbReference type="GO" id="GO:0000155">
    <property type="term" value="F:phosphorelay sensor kinase activity"/>
    <property type="evidence" value="ECO:0007669"/>
    <property type="project" value="InterPro"/>
</dbReference>
<dbReference type="InterPro" id="IPR036890">
    <property type="entry name" value="HATPase_C_sf"/>
</dbReference>
<dbReference type="HOGENOM" id="CLU_000445_114_64_7"/>
<dbReference type="SUPFAM" id="SSF55874">
    <property type="entry name" value="ATPase domain of HSP90 chaperone/DNA topoisomerase II/histidine kinase"/>
    <property type="match status" value="1"/>
</dbReference>
<keyword evidence="6" id="KW-0472">Membrane</keyword>
<dbReference type="EC" id="2.7.13.3" evidence="2"/>
<dbReference type="SMART" id="SM00388">
    <property type="entry name" value="HisKA"/>
    <property type="match status" value="1"/>
</dbReference>
<dbReference type="InterPro" id="IPR036097">
    <property type="entry name" value="HisK_dim/P_sf"/>
</dbReference>